<protein>
    <submittedName>
        <fullName evidence="1">Uncharacterized protein</fullName>
    </submittedName>
</protein>
<evidence type="ECO:0000313" key="1">
    <source>
        <dbReference type="EMBL" id="MDQ0322986.1"/>
    </source>
</evidence>
<reference evidence="1 2" key="1">
    <citation type="submission" date="2023-07" db="EMBL/GenBank/DDBJ databases">
        <title>Genomic Encyclopedia of Type Strains, Phase IV (KMG-IV): sequencing the most valuable type-strain genomes for metagenomic binning, comparative biology and taxonomic classification.</title>
        <authorList>
            <person name="Goeker M."/>
        </authorList>
    </citation>
    <scope>NUCLEOTIDE SEQUENCE [LARGE SCALE GENOMIC DNA]</scope>
    <source>
        <strain evidence="1 2">DSM 1112</strain>
    </source>
</reference>
<organism evidence="1 2">
    <name type="scientific">Pararhizobium capsulatum DSM 1112</name>
    <dbReference type="NCBI Taxonomy" id="1121113"/>
    <lineage>
        <taxon>Bacteria</taxon>
        <taxon>Pseudomonadati</taxon>
        <taxon>Pseudomonadota</taxon>
        <taxon>Alphaproteobacteria</taxon>
        <taxon>Hyphomicrobiales</taxon>
        <taxon>Rhizobiaceae</taxon>
        <taxon>Rhizobium/Agrobacterium group</taxon>
        <taxon>Pararhizobium</taxon>
    </lineage>
</organism>
<gene>
    <name evidence="1" type="ORF">QO002_005192</name>
</gene>
<comment type="caution">
    <text evidence="1">The sequence shown here is derived from an EMBL/GenBank/DDBJ whole genome shotgun (WGS) entry which is preliminary data.</text>
</comment>
<dbReference type="EMBL" id="JAUSVF010000003">
    <property type="protein sequence ID" value="MDQ0322986.1"/>
    <property type="molecule type" value="Genomic_DNA"/>
</dbReference>
<dbReference type="Proteomes" id="UP001230207">
    <property type="component" value="Unassembled WGS sequence"/>
</dbReference>
<sequence>MTCKSDMAILPLDRTLQGGVIFGQYPDEAEQAALGSRLDFYRKECDLVRSYVEALDEDMVVVNSVNGAGDTTHGLAQLADVLLNFETLMLERIGQLELELKIVDGTADFCEEEDCTCAISTI</sequence>
<evidence type="ECO:0000313" key="2">
    <source>
        <dbReference type="Proteomes" id="UP001230207"/>
    </source>
</evidence>
<dbReference type="RefSeq" id="WP_307235228.1">
    <property type="nucleotide sequence ID" value="NZ_JAUSVF010000003.1"/>
</dbReference>
<proteinExistence type="predicted"/>
<accession>A0ABU0BZ77</accession>
<keyword evidence="2" id="KW-1185">Reference proteome</keyword>
<name>A0ABU0BZ77_9HYPH</name>